<gene>
    <name evidence="2" type="ORF">KUF71_018496</name>
</gene>
<evidence type="ECO:0000313" key="2">
    <source>
        <dbReference type="EMBL" id="KAK3907860.1"/>
    </source>
</evidence>
<feature type="domain" description="Deltamethrin resistance protein prag01" evidence="1">
    <location>
        <begin position="15"/>
        <end position="52"/>
    </location>
</feature>
<dbReference type="AlphaFoldDB" id="A0AAE1GU17"/>
<name>A0AAE1GU17_9NEOP</name>
<evidence type="ECO:0000259" key="1">
    <source>
        <dbReference type="Pfam" id="PF16020"/>
    </source>
</evidence>
<dbReference type="InterPro" id="IPR031973">
    <property type="entry name" value="Deltameth_res_prag01"/>
</dbReference>
<comment type="caution">
    <text evidence="2">The sequence shown here is derived from an EMBL/GenBank/DDBJ whole genome shotgun (WGS) entry which is preliminary data.</text>
</comment>
<accession>A0AAE1GU17</accession>
<protein>
    <submittedName>
        <fullName evidence="2">tRNA uridine(34) hydroxylase</fullName>
    </submittedName>
</protein>
<reference evidence="2" key="2">
    <citation type="journal article" date="2023" name="BMC Genomics">
        <title>Pest status, molecular evolution, and epigenetic factors derived from the genome assembly of Frankliniella fusca, a thysanopteran phytovirus vector.</title>
        <authorList>
            <person name="Catto M.A."/>
            <person name="Labadie P.E."/>
            <person name="Jacobson A.L."/>
            <person name="Kennedy G.G."/>
            <person name="Srinivasan R."/>
            <person name="Hunt B.G."/>
        </authorList>
    </citation>
    <scope>NUCLEOTIDE SEQUENCE</scope>
    <source>
        <strain evidence="2">PL_HMW_Pooled</strain>
    </source>
</reference>
<dbReference type="EMBL" id="JAHWGI010000026">
    <property type="protein sequence ID" value="KAK3907860.1"/>
    <property type="molecule type" value="Genomic_DNA"/>
</dbReference>
<organism evidence="2 3">
    <name type="scientific">Frankliniella fusca</name>
    <dbReference type="NCBI Taxonomy" id="407009"/>
    <lineage>
        <taxon>Eukaryota</taxon>
        <taxon>Metazoa</taxon>
        <taxon>Ecdysozoa</taxon>
        <taxon>Arthropoda</taxon>
        <taxon>Hexapoda</taxon>
        <taxon>Insecta</taxon>
        <taxon>Pterygota</taxon>
        <taxon>Neoptera</taxon>
        <taxon>Paraneoptera</taxon>
        <taxon>Thysanoptera</taxon>
        <taxon>Terebrantia</taxon>
        <taxon>Thripoidea</taxon>
        <taxon>Thripidae</taxon>
        <taxon>Frankliniella</taxon>
    </lineage>
</organism>
<reference evidence="2" key="1">
    <citation type="submission" date="2021-07" db="EMBL/GenBank/DDBJ databases">
        <authorList>
            <person name="Catto M.A."/>
            <person name="Jacobson A."/>
            <person name="Kennedy G."/>
            <person name="Labadie P."/>
            <person name="Hunt B.G."/>
            <person name="Srinivasan R."/>
        </authorList>
    </citation>
    <scope>NUCLEOTIDE SEQUENCE</scope>
    <source>
        <strain evidence="2">PL_HMW_Pooled</strain>
        <tissue evidence="2">Head</tissue>
    </source>
</reference>
<dbReference type="Proteomes" id="UP001219518">
    <property type="component" value="Unassembled WGS sequence"/>
</dbReference>
<keyword evidence="3" id="KW-1185">Reference proteome</keyword>
<evidence type="ECO:0000313" key="3">
    <source>
        <dbReference type="Proteomes" id="UP001219518"/>
    </source>
</evidence>
<dbReference type="Pfam" id="PF16020">
    <property type="entry name" value="Deltameth_res"/>
    <property type="match status" value="1"/>
</dbReference>
<proteinExistence type="predicted"/>
<sequence>MSGLETFQRPTYDVLPVPKGSWQAEYDKKNAKANVILAVGLLAGTATLVHACMDPLKPVTKADLPIDPREPI</sequence>